<reference evidence="3" key="1">
    <citation type="submission" date="2016-11" db="EMBL/GenBank/DDBJ databases">
        <authorList>
            <person name="Jaros S."/>
            <person name="Januszkiewicz K."/>
            <person name="Wedrychowicz H."/>
        </authorList>
    </citation>
    <scope>NUCLEOTIDE SEQUENCE [LARGE SCALE GENOMIC DNA]</scope>
    <source>
        <strain evidence="3">CGMCC 4.3555</strain>
    </source>
</reference>
<accession>A0A9X8N4M8</accession>
<comment type="caution">
    <text evidence="2">The sequence shown here is derived from an EMBL/GenBank/DDBJ whole genome shotgun (WGS) entry which is preliminary data.</text>
</comment>
<proteinExistence type="predicted"/>
<dbReference type="EMBL" id="FRBK01000016">
    <property type="protein sequence ID" value="SHM94844.1"/>
    <property type="molecule type" value="Genomic_DNA"/>
</dbReference>
<dbReference type="AlphaFoldDB" id="A0A9X8N4M8"/>
<feature type="compositionally biased region" description="Pro residues" evidence="1">
    <location>
        <begin position="1"/>
        <end position="11"/>
    </location>
</feature>
<feature type="compositionally biased region" description="Gly residues" evidence="1">
    <location>
        <begin position="30"/>
        <end position="40"/>
    </location>
</feature>
<dbReference type="Proteomes" id="UP000184388">
    <property type="component" value="Unassembled WGS sequence"/>
</dbReference>
<sequence length="283" mass="29403">MCPFPHAPRSPHPVRPHSNRQQGVVRSGLRGRGGGRGGGESAVPCPCSFLLPLPPPSPTPTPTPPPPVSSFSCSSSTRARLVCSCAPPPVVRASSARARLHRSCSSAARLHRSCLSAARRRRSQVAPTAGVLLLGVPQIGWCIVLGPGVGRDVDQGRGCAGGRRPPGRDVRTWTSKSPSCVACVRRHGAALSVVVRTVVLVSIRAAGASRTRPASVISHGSGAFPSLLPSWLSLCSLLSLLAFSFMRWRAESPALSRSGSGVARRCEACRVGPEGQMSGAGGQ</sequence>
<name>A0A9X8N4M8_9ACTN</name>
<feature type="region of interest" description="Disordered" evidence="1">
    <location>
        <begin position="1"/>
        <end position="41"/>
    </location>
</feature>
<protein>
    <submittedName>
        <fullName evidence="2">Uncharacterized protein</fullName>
    </submittedName>
</protein>
<evidence type="ECO:0000313" key="3">
    <source>
        <dbReference type="Proteomes" id="UP000184388"/>
    </source>
</evidence>
<evidence type="ECO:0000256" key="1">
    <source>
        <dbReference type="SAM" id="MobiDB-lite"/>
    </source>
</evidence>
<evidence type="ECO:0000313" key="2">
    <source>
        <dbReference type="EMBL" id="SHM94844.1"/>
    </source>
</evidence>
<organism evidence="2 3">
    <name type="scientific">Streptomyces yunnanensis</name>
    <dbReference type="NCBI Taxonomy" id="156453"/>
    <lineage>
        <taxon>Bacteria</taxon>
        <taxon>Bacillati</taxon>
        <taxon>Actinomycetota</taxon>
        <taxon>Actinomycetes</taxon>
        <taxon>Kitasatosporales</taxon>
        <taxon>Streptomycetaceae</taxon>
        <taxon>Streptomyces</taxon>
    </lineage>
</organism>
<gene>
    <name evidence="2" type="ORF">SAMN05216268_116215</name>
</gene>